<evidence type="ECO:0000256" key="1">
    <source>
        <dbReference type="ARBA" id="ARBA00001974"/>
    </source>
</evidence>
<evidence type="ECO:0000256" key="2">
    <source>
        <dbReference type="ARBA" id="ARBA00022630"/>
    </source>
</evidence>
<dbReference type="SUPFAM" id="SSF51905">
    <property type="entry name" value="FAD/NAD(P)-binding domain"/>
    <property type="match status" value="1"/>
</dbReference>
<dbReference type="Pfam" id="PF01494">
    <property type="entry name" value="FAD_binding_3"/>
    <property type="match status" value="1"/>
</dbReference>
<protein>
    <submittedName>
        <fullName evidence="5">FAD-dependent monooxygenase</fullName>
    </submittedName>
</protein>
<proteinExistence type="predicted"/>
<dbReference type="InterPro" id="IPR036188">
    <property type="entry name" value="FAD/NAD-bd_sf"/>
</dbReference>
<dbReference type="InterPro" id="IPR002938">
    <property type="entry name" value="FAD-bd"/>
</dbReference>
<comment type="cofactor">
    <cofactor evidence="1">
        <name>FAD</name>
        <dbReference type="ChEBI" id="CHEBI:57692"/>
    </cofactor>
</comment>
<dbReference type="PANTHER" id="PTHR43004:SF19">
    <property type="entry name" value="BINDING MONOOXYGENASE, PUTATIVE (JCVI)-RELATED"/>
    <property type="match status" value="1"/>
</dbReference>
<dbReference type="Gene3D" id="3.40.30.120">
    <property type="match status" value="1"/>
</dbReference>
<evidence type="ECO:0000313" key="5">
    <source>
        <dbReference type="EMBL" id="MFB9904639.1"/>
    </source>
</evidence>
<feature type="domain" description="FAD-binding" evidence="4">
    <location>
        <begin position="6"/>
        <end position="352"/>
    </location>
</feature>
<keyword evidence="6" id="KW-1185">Reference proteome</keyword>
<keyword evidence="5" id="KW-0560">Oxidoreductase</keyword>
<dbReference type="InterPro" id="IPR050641">
    <property type="entry name" value="RIFMO-like"/>
</dbReference>
<name>A0ABV5ZXA7_9PSEU</name>
<keyword evidence="3" id="KW-0274">FAD</keyword>
<dbReference type="RefSeq" id="WP_377851843.1">
    <property type="nucleotide sequence ID" value="NZ_JBHLZU010000010.1"/>
</dbReference>
<comment type="caution">
    <text evidence="5">The sequence shown here is derived from an EMBL/GenBank/DDBJ whole genome shotgun (WGS) entry which is preliminary data.</text>
</comment>
<dbReference type="PRINTS" id="PR00420">
    <property type="entry name" value="RNGMNOXGNASE"/>
</dbReference>
<dbReference type="Proteomes" id="UP001589693">
    <property type="component" value="Unassembled WGS sequence"/>
</dbReference>
<dbReference type="Gene3D" id="3.30.9.10">
    <property type="entry name" value="D-Amino Acid Oxidase, subunit A, domain 2"/>
    <property type="match status" value="1"/>
</dbReference>
<keyword evidence="5" id="KW-0503">Monooxygenase</keyword>
<evidence type="ECO:0000256" key="3">
    <source>
        <dbReference type="ARBA" id="ARBA00022827"/>
    </source>
</evidence>
<gene>
    <name evidence="5" type="ORF">ACFFQA_11925</name>
</gene>
<dbReference type="PANTHER" id="PTHR43004">
    <property type="entry name" value="TRK SYSTEM POTASSIUM UPTAKE PROTEIN"/>
    <property type="match status" value="1"/>
</dbReference>
<dbReference type="Gene3D" id="3.50.50.60">
    <property type="entry name" value="FAD/NAD(P)-binding domain"/>
    <property type="match status" value="1"/>
</dbReference>
<organism evidence="5 6">
    <name type="scientific">Allokutzneria oryzae</name>
    <dbReference type="NCBI Taxonomy" id="1378989"/>
    <lineage>
        <taxon>Bacteria</taxon>
        <taxon>Bacillati</taxon>
        <taxon>Actinomycetota</taxon>
        <taxon>Actinomycetes</taxon>
        <taxon>Pseudonocardiales</taxon>
        <taxon>Pseudonocardiaceae</taxon>
        <taxon>Allokutzneria</taxon>
    </lineage>
</organism>
<dbReference type="Pfam" id="PF21274">
    <property type="entry name" value="Rng_hyd_C"/>
    <property type="match status" value="1"/>
</dbReference>
<accession>A0ABV5ZXA7</accession>
<dbReference type="GO" id="GO:0004497">
    <property type="term" value="F:monooxygenase activity"/>
    <property type="evidence" value="ECO:0007669"/>
    <property type="project" value="UniProtKB-KW"/>
</dbReference>
<keyword evidence="2" id="KW-0285">Flavoprotein</keyword>
<evidence type="ECO:0000313" key="6">
    <source>
        <dbReference type="Proteomes" id="UP001589693"/>
    </source>
</evidence>
<dbReference type="EMBL" id="JBHLZU010000010">
    <property type="protein sequence ID" value="MFB9904639.1"/>
    <property type="molecule type" value="Genomic_DNA"/>
</dbReference>
<evidence type="ECO:0000259" key="4">
    <source>
        <dbReference type="Pfam" id="PF01494"/>
    </source>
</evidence>
<sequence>MNPEHVPVLVVGAGLAGLSAATFLGLHGVPALVVDKHPSTAQHPKARGQFPHTMQALRIAGVDEDFLAAQPADSGFTIKIAASTSGPVFTTILAGGSPDFSAFSRNAWANASQEKAEVILLRRARELGAEVRFSTKVESLAQDSEGVTAVLRELPAGATREVRADYVVGADGHRSPIREWLGIGRHGRGVLSESVNAVFEADLGEGFDGRNVVFYLQNPELPGSGGALTSTDHRNRFAIGVGQVDEVDEQRWTELIRIATGLPDLEPKLVEQNSHTTVSALVADRFSSGRVHLIGDAVRTMPPHGAMGGNSAIMDGFHLAWKLAMVVKGQAGQGLLDSHDSERRPYSEILVEQQYANMVQRNSPQLADGSEAELIDPALTILGYRCPTGAIVREADDDGALFEHPAEPTGRPGSRVPYSESTVDIFGRSFVLLTASSTWDEKAADVAGKLGIDLVIHHVQEDPARYGVRRDGAVLVRPDGFVAWRGEGDLEAALRTALAR</sequence>
<reference evidence="5 6" key="1">
    <citation type="submission" date="2024-09" db="EMBL/GenBank/DDBJ databases">
        <authorList>
            <person name="Sun Q."/>
            <person name="Mori K."/>
        </authorList>
    </citation>
    <scope>NUCLEOTIDE SEQUENCE [LARGE SCALE GENOMIC DNA]</scope>
    <source>
        <strain evidence="5 6">TBRC 7907</strain>
    </source>
</reference>